<protein>
    <submittedName>
        <fullName evidence="1">Uncharacterized protein</fullName>
    </submittedName>
</protein>
<name>A0A5C3L054_COPMA</name>
<accession>A0A5C3L054</accession>
<keyword evidence="2" id="KW-1185">Reference proteome</keyword>
<evidence type="ECO:0000313" key="2">
    <source>
        <dbReference type="Proteomes" id="UP000307440"/>
    </source>
</evidence>
<organism evidence="1 2">
    <name type="scientific">Coprinopsis marcescibilis</name>
    <name type="common">Agaric fungus</name>
    <name type="synonym">Psathyrella marcescibilis</name>
    <dbReference type="NCBI Taxonomy" id="230819"/>
    <lineage>
        <taxon>Eukaryota</taxon>
        <taxon>Fungi</taxon>
        <taxon>Dikarya</taxon>
        <taxon>Basidiomycota</taxon>
        <taxon>Agaricomycotina</taxon>
        <taxon>Agaricomycetes</taxon>
        <taxon>Agaricomycetidae</taxon>
        <taxon>Agaricales</taxon>
        <taxon>Agaricineae</taxon>
        <taxon>Psathyrellaceae</taxon>
        <taxon>Coprinopsis</taxon>
    </lineage>
</organism>
<dbReference type="Proteomes" id="UP000307440">
    <property type="component" value="Unassembled WGS sequence"/>
</dbReference>
<evidence type="ECO:0000313" key="1">
    <source>
        <dbReference type="EMBL" id="TFK26095.1"/>
    </source>
</evidence>
<proteinExistence type="predicted"/>
<dbReference type="AlphaFoldDB" id="A0A5C3L054"/>
<sequence>MSATKDSIGHTKHLMRDLVRLRELIPPDIQYQLMMSLAKAHFKAYTRSGNATIWKRAFVAIMTLWCSQLVTNGLRLHPSRSKPTWHLLPLHLSCSTLLGSTARQSIFPFNFQRFNVHWDPRLGPRVPECSDNLIESWKVGLRFDRNQYPGPLGVHTFFPSNLLCYIDMGVTFSCPCYHSKHDKWEAYFQQGQHAWDQWDQFKGASGGEKAEALQCAVDALEQALRLKPLTSEERTRTLLFLARAFLEHTKSDTGQQAQLEEARIHLREWSRAGGKPTPTIPHEVRTSIGDAKLGLYRRRETNSNKIYLNEAIRSYHEAMLFATRPQHALLAVKLVEVCLEGEDETYISEGIVALKDFRKTLNHPEYFNDPGVLRVMELHSELYLAKYRQDGDIAQFDAAIDVLEVAASTFQAARNLQSRVSSLVYLATTTVKGIQTSGVKLGGEFVTAKLHRAAEASLEAIRSITTL</sequence>
<gene>
    <name evidence="1" type="ORF">FA15DRAFT_755282</name>
</gene>
<reference evidence="1 2" key="1">
    <citation type="journal article" date="2019" name="Nat. Ecol. Evol.">
        <title>Megaphylogeny resolves global patterns of mushroom evolution.</title>
        <authorList>
            <person name="Varga T."/>
            <person name="Krizsan K."/>
            <person name="Foldi C."/>
            <person name="Dima B."/>
            <person name="Sanchez-Garcia M."/>
            <person name="Sanchez-Ramirez S."/>
            <person name="Szollosi G.J."/>
            <person name="Szarkandi J.G."/>
            <person name="Papp V."/>
            <person name="Albert L."/>
            <person name="Andreopoulos W."/>
            <person name="Angelini C."/>
            <person name="Antonin V."/>
            <person name="Barry K.W."/>
            <person name="Bougher N.L."/>
            <person name="Buchanan P."/>
            <person name="Buyck B."/>
            <person name="Bense V."/>
            <person name="Catcheside P."/>
            <person name="Chovatia M."/>
            <person name="Cooper J."/>
            <person name="Damon W."/>
            <person name="Desjardin D."/>
            <person name="Finy P."/>
            <person name="Geml J."/>
            <person name="Haridas S."/>
            <person name="Hughes K."/>
            <person name="Justo A."/>
            <person name="Karasinski D."/>
            <person name="Kautmanova I."/>
            <person name="Kiss B."/>
            <person name="Kocsube S."/>
            <person name="Kotiranta H."/>
            <person name="LaButti K.M."/>
            <person name="Lechner B.E."/>
            <person name="Liimatainen K."/>
            <person name="Lipzen A."/>
            <person name="Lukacs Z."/>
            <person name="Mihaltcheva S."/>
            <person name="Morgado L.N."/>
            <person name="Niskanen T."/>
            <person name="Noordeloos M.E."/>
            <person name="Ohm R.A."/>
            <person name="Ortiz-Santana B."/>
            <person name="Ovrebo C."/>
            <person name="Racz N."/>
            <person name="Riley R."/>
            <person name="Savchenko A."/>
            <person name="Shiryaev A."/>
            <person name="Soop K."/>
            <person name="Spirin V."/>
            <person name="Szebenyi C."/>
            <person name="Tomsovsky M."/>
            <person name="Tulloss R.E."/>
            <person name="Uehling J."/>
            <person name="Grigoriev I.V."/>
            <person name="Vagvolgyi C."/>
            <person name="Papp T."/>
            <person name="Martin F.M."/>
            <person name="Miettinen O."/>
            <person name="Hibbett D.S."/>
            <person name="Nagy L.G."/>
        </authorList>
    </citation>
    <scope>NUCLEOTIDE SEQUENCE [LARGE SCALE GENOMIC DNA]</scope>
    <source>
        <strain evidence="1 2">CBS 121175</strain>
    </source>
</reference>
<dbReference type="EMBL" id="ML210178">
    <property type="protein sequence ID" value="TFK26095.1"/>
    <property type="molecule type" value="Genomic_DNA"/>
</dbReference>